<comment type="caution">
    <text evidence="1">The sequence shown here is derived from an EMBL/GenBank/DDBJ whole genome shotgun (WGS) entry which is preliminary data.</text>
</comment>
<name>A0ACC2PFT3_9HYME</name>
<accession>A0ACC2PFT3</accession>
<dbReference type="Proteomes" id="UP001239111">
    <property type="component" value="Chromosome 1"/>
</dbReference>
<dbReference type="EMBL" id="CM056741">
    <property type="protein sequence ID" value="KAJ8682169.1"/>
    <property type="molecule type" value="Genomic_DNA"/>
</dbReference>
<keyword evidence="2" id="KW-1185">Reference proteome</keyword>
<sequence>MHQIVEKFTESLGIDVEEDFYGHHNEIALRLMGLWPFETFQERTIKWLCIQLLSLFLIVPLILGIIQMWGYNYDIVMENALASMALITFSIGHTMTYIDALKVHIF</sequence>
<reference evidence="1" key="1">
    <citation type="submission" date="2023-04" db="EMBL/GenBank/DDBJ databases">
        <title>A chromosome-level genome assembly of the parasitoid wasp Eretmocerus hayati.</title>
        <authorList>
            <person name="Zhong Y."/>
            <person name="Liu S."/>
            <person name="Liu Y."/>
        </authorList>
    </citation>
    <scope>NUCLEOTIDE SEQUENCE</scope>
    <source>
        <strain evidence="1">ZJU_SS_LIU_2023</strain>
    </source>
</reference>
<gene>
    <name evidence="1" type="ORF">QAD02_017961</name>
</gene>
<evidence type="ECO:0000313" key="2">
    <source>
        <dbReference type="Proteomes" id="UP001239111"/>
    </source>
</evidence>
<evidence type="ECO:0000313" key="1">
    <source>
        <dbReference type="EMBL" id="KAJ8682169.1"/>
    </source>
</evidence>
<organism evidence="1 2">
    <name type="scientific">Eretmocerus hayati</name>
    <dbReference type="NCBI Taxonomy" id="131215"/>
    <lineage>
        <taxon>Eukaryota</taxon>
        <taxon>Metazoa</taxon>
        <taxon>Ecdysozoa</taxon>
        <taxon>Arthropoda</taxon>
        <taxon>Hexapoda</taxon>
        <taxon>Insecta</taxon>
        <taxon>Pterygota</taxon>
        <taxon>Neoptera</taxon>
        <taxon>Endopterygota</taxon>
        <taxon>Hymenoptera</taxon>
        <taxon>Apocrita</taxon>
        <taxon>Proctotrupomorpha</taxon>
        <taxon>Chalcidoidea</taxon>
        <taxon>Aphelinidae</taxon>
        <taxon>Aphelininae</taxon>
        <taxon>Eretmocerus</taxon>
    </lineage>
</organism>
<proteinExistence type="predicted"/>
<protein>
    <submittedName>
        <fullName evidence="1">Uncharacterized protein</fullName>
    </submittedName>
</protein>